<feature type="compositionally biased region" description="Basic and acidic residues" evidence="1">
    <location>
        <begin position="8"/>
        <end position="24"/>
    </location>
</feature>
<evidence type="ECO:0000256" key="1">
    <source>
        <dbReference type="SAM" id="MobiDB-lite"/>
    </source>
</evidence>
<feature type="region of interest" description="Disordered" evidence="1">
    <location>
        <begin position="1"/>
        <end position="26"/>
    </location>
</feature>
<dbReference type="GO" id="GO:0004601">
    <property type="term" value="F:peroxidase activity"/>
    <property type="evidence" value="ECO:0007669"/>
    <property type="project" value="InterPro"/>
</dbReference>
<dbReference type="Pfam" id="PF08414">
    <property type="entry name" value="NADPH_Ox"/>
    <property type="match status" value="1"/>
</dbReference>
<dbReference type="eggNOG" id="KOG0039">
    <property type="taxonomic scope" value="Eukaryota"/>
</dbReference>
<dbReference type="InterPro" id="IPR013623">
    <property type="entry name" value="NADPH_Ox"/>
</dbReference>
<dbReference type="Gene3D" id="1.10.238.10">
    <property type="entry name" value="EF-hand"/>
    <property type="match status" value="1"/>
</dbReference>
<organism evidence="3">
    <name type="scientific">Triticum urartu</name>
    <name type="common">Red wild einkorn</name>
    <name type="synonym">Crithodium urartu</name>
    <dbReference type="NCBI Taxonomy" id="4572"/>
    <lineage>
        <taxon>Eukaryota</taxon>
        <taxon>Viridiplantae</taxon>
        <taxon>Streptophyta</taxon>
        <taxon>Embryophyta</taxon>
        <taxon>Tracheophyta</taxon>
        <taxon>Spermatophyta</taxon>
        <taxon>Magnoliopsida</taxon>
        <taxon>Liliopsida</taxon>
        <taxon>Poales</taxon>
        <taxon>Poaceae</taxon>
        <taxon>BOP clade</taxon>
        <taxon>Pooideae</taxon>
        <taxon>Triticodae</taxon>
        <taxon>Triticeae</taxon>
        <taxon>Triticinae</taxon>
        <taxon>Triticum</taxon>
    </lineage>
</organism>
<dbReference type="OMA" id="FFDMYVF"/>
<gene>
    <name evidence="3" type="ORF">TRIUR3_18284</name>
</gene>
<feature type="domain" description="NADPH oxidase Respiratory burst" evidence="2">
    <location>
        <begin position="20"/>
        <end position="118"/>
    </location>
</feature>
<dbReference type="STRING" id="4572.M8ABG8"/>
<name>M8ABG8_TRIUA</name>
<dbReference type="EMBL" id="KD087304">
    <property type="protein sequence ID" value="EMS62035.1"/>
    <property type="molecule type" value="Genomic_DNA"/>
</dbReference>
<protein>
    <submittedName>
        <fullName evidence="3">Respiratory burst oxidase-like protein C</fullName>
    </submittedName>
</protein>
<reference evidence="3" key="1">
    <citation type="journal article" date="2013" name="Nature">
        <title>Draft genome of the wheat A-genome progenitor Triticum urartu.</title>
        <authorList>
            <person name="Ling H.Q."/>
            <person name="Zhao S."/>
            <person name="Liu D."/>
            <person name="Wang J."/>
            <person name="Sun H."/>
            <person name="Zhang C."/>
            <person name="Fan H."/>
            <person name="Li D."/>
            <person name="Dong L."/>
            <person name="Tao Y."/>
            <person name="Gao C."/>
            <person name="Wu H."/>
            <person name="Li Y."/>
            <person name="Cui Y."/>
            <person name="Guo X."/>
            <person name="Zheng S."/>
            <person name="Wang B."/>
            <person name="Yu K."/>
            <person name="Liang Q."/>
            <person name="Yang W."/>
            <person name="Lou X."/>
            <person name="Chen J."/>
            <person name="Feng M."/>
            <person name="Jian J."/>
            <person name="Zhang X."/>
            <person name="Luo G."/>
            <person name="Jiang Y."/>
            <person name="Liu J."/>
            <person name="Wang Z."/>
            <person name="Sha Y."/>
            <person name="Zhang B."/>
            <person name="Wu H."/>
            <person name="Tang D."/>
            <person name="Shen Q."/>
            <person name="Xue P."/>
            <person name="Zou S."/>
            <person name="Wang X."/>
            <person name="Liu X."/>
            <person name="Wang F."/>
            <person name="Yang Y."/>
            <person name="An X."/>
            <person name="Dong Z."/>
            <person name="Zhang K."/>
            <person name="Zhang X."/>
            <person name="Luo M.C."/>
            <person name="Dvorak J."/>
            <person name="Tong Y."/>
            <person name="Wang J."/>
            <person name="Yang H."/>
            <person name="Li Z."/>
            <person name="Wang D."/>
            <person name="Zhang A."/>
            <person name="Wang J."/>
        </authorList>
    </citation>
    <scope>NUCLEOTIDE SEQUENCE</scope>
</reference>
<proteinExistence type="predicted"/>
<accession>M8ABG8</accession>
<sequence>MASSPKKINLEKIRGAPSRIDRSNSKPVATHALEGLKFISGTNGSAEWTAAEGIFDKKARNGRLPRSKFGKCIGMKEAAFAGELFDALARRRNITGESINKSELREFWDQISDTSFDSRLQTFLDM</sequence>
<dbReference type="AlphaFoldDB" id="M8ABG8"/>
<evidence type="ECO:0000313" key="3">
    <source>
        <dbReference type="EMBL" id="EMS62035.1"/>
    </source>
</evidence>
<evidence type="ECO:0000259" key="2">
    <source>
        <dbReference type="Pfam" id="PF08414"/>
    </source>
</evidence>
<dbReference type="GO" id="GO:0050664">
    <property type="term" value="F:oxidoreductase activity, acting on NAD(P)H, oxygen as acceptor"/>
    <property type="evidence" value="ECO:0007669"/>
    <property type="project" value="InterPro"/>
</dbReference>